<protein>
    <recommendedName>
        <fullName evidence="1">ABC transporter domain-containing protein</fullName>
    </recommendedName>
</protein>
<dbReference type="PANTHER" id="PTHR24221">
    <property type="entry name" value="ATP-BINDING CASSETTE SUB-FAMILY B"/>
    <property type="match status" value="1"/>
</dbReference>
<name>A0A8H7K9S2_BIOOC</name>
<organism evidence="2 3">
    <name type="scientific">Bionectria ochroleuca</name>
    <name type="common">Gliocladium roseum</name>
    <dbReference type="NCBI Taxonomy" id="29856"/>
    <lineage>
        <taxon>Eukaryota</taxon>
        <taxon>Fungi</taxon>
        <taxon>Dikarya</taxon>
        <taxon>Ascomycota</taxon>
        <taxon>Pezizomycotina</taxon>
        <taxon>Sordariomycetes</taxon>
        <taxon>Hypocreomycetidae</taxon>
        <taxon>Hypocreales</taxon>
        <taxon>Bionectriaceae</taxon>
        <taxon>Clonostachys</taxon>
    </lineage>
</organism>
<dbReference type="Gene3D" id="3.40.50.300">
    <property type="entry name" value="P-loop containing nucleotide triphosphate hydrolases"/>
    <property type="match status" value="1"/>
</dbReference>
<reference evidence="2" key="1">
    <citation type="submission" date="2020-10" db="EMBL/GenBank/DDBJ databases">
        <title>High-Quality Genome Resource of Clonostachys rosea strain S41 by Oxford Nanopore Long-Read Sequencing.</title>
        <authorList>
            <person name="Wang H."/>
        </authorList>
    </citation>
    <scope>NUCLEOTIDE SEQUENCE</scope>
    <source>
        <strain evidence="2">S41</strain>
    </source>
</reference>
<dbReference type="GO" id="GO:0042626">
    <property type="term" value="F:ATPase-coupled transmembrane transporter activity"/>
    <property type="evidence" value="ECO:0007669"/>
    <property type="project" value="TreeGrafter"/>
</dbReference>
<dbReference type="EMBL" id="JADCTT010000012">
    <property type="protein sequence ID" value="KAF9745997.1"/>
    <property type="molecule type" value="Genomic_DNA"/>
</dbReference>
<dbReference type="PROSITE" id="PS50893">
    <property type="entry name" value="ABC_TRANSPORTER_2"/>
    <property type="match status" value="1"/>
</dbReference>
<dbReference type="GO" id="GO:0016887">
    <property type="term" value="F:ATP hydrolysis activity"/>
    <property type="evidence" value="ECO:0007669"/>
    <property type="project" value="InterPro"/>
</dbReference>
<feature type="domain" description="ABC transporter" evidence="1">
    <location>
        <begin position="3"/>
        <end position="170"/>
    </location>
</feature>
<dbReference type="PANTHER" id="PTHR24221:SF219">
    <property type="entry name" value="ABC MULTIDRUG TRANSPORTER (EUROFUNG)"/>
    <property type="match status" value="1"/>
</dbReference>
<accession>A0A8H7K9S2</accession>
<dbReference type="InterPro" id="IPR039421">
    <property type="entry name" value="Type_1_exporter"/>
</dbReference>
<comment type="caution">
    <text evidence="2">The sequence shown here is derived from an EMBL/GenBank/DDBJ whole genome shotgun (WGS) entry which is preliminary data.</text>
</comment>
<dbReference type="InterPro" id="IPR027417">
    <property type="entry name" value="P-loop_NTPase"/>
</dbReference>
<sequence length="174" mass="19027">MSESFRDGIALVPQSPSLFDGTVKYNVGLGAVPGHEATDAEIEEACRLANIHEEIIALPDGYNRVCGESASRFSGGQRQRLAIARALVRRPRLLLLDESTSALDANGEAALQEGLERASRGTTVLAITHRLHTVQKADIIFMVENGQIVDSGKHSELMERNEGYRLNAMQQMLQ</sequence>
<dbReference type="InterPro" id="IPR017871">
    <property type="entry name" value="ABC_transporter-like_CS"/>
</dbReference>
<dbReference type="GO" id="GO:0016020">
    <property type="term" value="C:membrane"/>
    <property type="evidence" value="ECO:0007669"/>
    <property type="project" value="TreeGrafter"/>
</dbReference>
<evidence type="ECO:0000313" key="3">
    <source>
        <dbReference type="Proteomes" id="UP000616885"/>
    </source>
</evidence>
<dbReference type="AlphaFoldDB" id="A0A8H7K9S2"/>
<dbReference type="SUPFAM" id="SSF52540">
    <property type="entry name" value="P-loop containing nucleoside triphosphate hydrolases"/>
    <property type="match status" value="1"/>
</dbReference>
<gene>
    <name evidence="2" type="ORF">IM811_004298</name>
</gene>
<dbReference type="GO" id="GO:0005524">
    <property type="term" value="F:ATP binding"/>
    <property type="evidence" value="ECO:0007669"/>
    <property type="project" value="InterPro"/>
</dbReference>
<dbReference type="InterPro" id="IPR003439">
    <property type="entry name" value="ABC_transporter-like_ATP-bd"/>
</dbReference>
<proteinExistence type="predicted"/>
<evidence type="ECO:0000313" key="2">
    <source>
        <dbReference type="EMBL" id="KAF9745997.1"/>
    </source>
</evidence>
<dbReference type="PROSITE" id="PS00211">
    <property type="entry name" value="ABC_TRANSPORTER_1"/>
    <property type="match status" value="1"/>
</dbReference>
<evidence type="ECO:0000259" key="1">
    <source>
        <dbReference type="PROSITE" id="PS50893"/>
    </source>
</evidence>
<dbReference type="Pfam" id="PF00005">
    <property type="entry name" value="ABC_tran"/>
    <property type="match status" value="1"/>
</dbReference>
<dbReference type="Proteomes" id="UP000616885">
    <property type="component" value="Unassembled WGS sequence"/>
</dbReference>